<feature type="transmembrane region" description="Helical" evidence="1">
    <location>
        <begin position="184"/>
        <end position="212"/>
    </location>
</feature>
<dbReference type="HOGENOM" id="CLU_637194_0_0_9"/>
<keyword evidence="1" id="KW-1133">Transmembrane helix</keyword>
<feature type="transmembrane region" description="Helical" evidence="1">
    <location>
        <begin position="63"/>
        <end position="79"/>
    </location>
</feature>
<dbReference type="Proteomes" id="UP000006294">
    <property type="component" value="Chromosome"/>
</dbReference>
<proteinExistence type="predicted"/>
<evidence type="ECO:0008006" key="4">
    <source>
        <dbReference type="Google" id="ProtNLM"/>
    </source>
</evidence>
<organism evidence="2 3">
    <name type="scientific">Amphibacillus xylanus (strain ATCC 51415 / DSM 6626 / JCM 7361 / LMG 17667 / NBRC 15112 / Ep01)</name>
    <dbReference type="NCBI Taxonomy" id="698758"/>
    <lineage>
        <taxon>Bacteria</taxon>
        <taxon>Bacillati</taxon>
        <taxon>Bacillota</taxon>
        <taxon>Bacilli</taxon>
        <taxon>Bacillales</taxon>
        <taxon>Bacillaceae</taxon>
        <taxon>Amphibacillus</taxon>
    </lineage>
</organism>
<keyword evidence="1" id="KW-0472">Membrane</keyword>
<dbReference type="eggNOG" id="ENOG5032XF9">
    <property type="taxonomic scope" value="Bacteria"/>
</dbReference>
<reference evidence="2 3" key="1">
    <citation type="submission" date="2011-01" db="EMBL/GenBank/DDBJ databases">
        <title>Whole genome sequence of Amphibacillus xylinus NBRC 15112.</title>
        <authorList>
            <person name="Nakazawa H."/>
            <person name="Katano Y."/>
            <person name="Nakamura S."/>
            <person name="Sasagawa M."/>
            <person name="Fukada J."/>
            <person name="Arai T."/>
            <person name="Sasakura N."/>
            <person name="Mochizuki D."/>
            <person name="Hosoyama A."/>
            <person name="Harada K."/>
            <person name="Horikawa H."/>
            <person name="Kato Y."/>
            <person name="Harada T."/>
            <person name="Sasaki K."/>
            <person name="Sekiguchi M."/>
            <person name="Hodoyama M."/>
            <person name="Nishiko R."/>
            <person name="Narita H."/>
            <person name="Hanamaki A."/>
            <person name="Hata C."/>
            <person name="Konno Y."/>
            <person name="Niimura Y."/>
            <person name="Yamazaki S."/>
            <person name="Fujita N."/>
        </authorList>
    </citation>
    <scope>NUCLEOTIDE SEQUENCE [LARGE SCALE GENOMIC DNA]</scope>
    <source>
        <strain evidence="3">ATCC 51415 / DSM 6626 / JCM 7361 / LMG 17667 / NBRC 15112 / Ep01</strain>
    </source>
</reference>
<dbReference type="STRING" id="698758.AXY_16590"/>
<dbReference type="KEGG" id="axl:AXY_16590"/>
<dbReference type="OrthoDB" id="2965879at2"/>
<dbReference type="EMBL" id="AP012050">
    <property type="protein sequence ID" value="BAM47791.1"/>
    <property type="molecule type" value="Genomic_DNA"/>
</dbReference>
<evidence type="ECO:0000313" key="2">
    <source>
        <dbReference type="EMBL" id="BAM47791.1"/>
    </source>
</evidence>
<feature type="transmembrane region" description="Helical" evidence="1">
    <location>
        <begin position="37"/>
        <end position="56"/>
    </location>
</feature>
<evidence type="ECO:0000313" key="3">
    <source>
        <dbReference type="Proteomes" id="UP000006294"/>
    </source>
</evidence>
<accession>K0J4S8</accession>
<protein>
    <recommendedName>
        <fullName evidence="4">DUF4129 domain-containing protein</fullName>
    </recommendedName>
</protein>
<feature type="transmembrane region" description="Helical" evidence="1">
    <location>
        <begin position="7"/>
        <end position="25"/>
    </location>
</feature>
<gene>
    <name evidence="2" type="ordered locus">AXY_16590</name>
</gene>
<name>K0J4S8_AMPXN</name>
<feature type="transmembrane region" description="Helical" evidence="1">
    <location>
        <begin position="143"/>
        <end position="163"/>
    </location>
</feature>
<feature type="transmembrane region" description="Helical" evidence="1">
    <location>
        <begin position="257"/>
        <end position="278"/>
    </location>
</feature>
<dbReference type="RefSeq" id="WP_015010384.1">
    <property type="nucleotide sequence ID" value="NC_018704.1"/>
</dbReference>
<feature type="transmembrane region" description="Helical" evidence="1">
    <location>
        <begin position="110"/>
        <end position="131"/>
    </location>
</feature>
<sequence>MKQIYRSIKYILLECLAIFPILLWLNTLLLKRFFDGYYWLLIPAVYILFSLVGRVLSKINHKLLLSILMTISLIFILSLDSIWQQMIMLIILFVSSLRGYQYSQEDISDVLPIGLIWSFSLPSYFISYILYRGQTFENEQQLLTTLALILLFFLLFLTNQDHLSKASLVKRQMSQMNKKLKLQNYLYVFVFFMIMLLIMRYNFIASGILLLLKGLFKLLGMGKPEESITEDVIVDMEMPDLGPPPEPSRWAEIIDQILMIVGYGILIIVSLIIIYYLIKKIPFFANKIKLITEKIMEMLLRIRKGREIEHHEAYYDETESVFDFAKSVDQFVDRFKQRFTKRINWDELSDRQKARMIYKVLIGKANKQGFEFFPYETAKEAIIRLERELIHDKELLQSLVSIYDQARYSSLTVEQIEDLKMAFERNGWLN</sequence>
<keyword evidence="1" id="KW-0812">Transmembrane</keyword>
<evidence type="ECO:0000256" key="1">
    <source>
        <dbReference type="SAM" id="Phobius"/>
    </source>
</evidence>
<feature type="transmembrane region" description="Helical" evidence="1">
    <location>
        <begin position="85"/>
        <end position="103"/>
    </location>
</feature>
<keyword evidence="3" id="KW-1185">Reference proteome</keyword>
<dbReference type="AlphaFoldDB" id="K0J4S8"/>